<evidence type="ECO:0000256" key="2">
    <source>
        <dbReference type="ARBA" id="ARBA00020920"/>
    </source>
</evidence>
<dbReference type="InterPro" id="IPR017937">
    <property type="entry name" value="Thioredoxin_CS"/>
</dbReference>
<evidence type="ECO:0000256" key="4">
    <source>
        <dbReference type="ARBA" id="ARBA00023006"/>
    </source>
</evidence>
<dbReference type="CDD" id="cd06257">
    <property type="entry name" value="DnaJ"/>
    <property type="match status" value="1"/>
</dbReference>
<dbReference type="PROSITE" id="PS50076">
    <property type="entry name" value="DNAJ_2"/>
    <property type="match status" value="1"/>
</dbReference>
<name>A0A8S3YX80_9EUPU</name>
<evidence type="ECO:0000256" key="6">
    <source>
        <dbReference type="ARBA" id="ARBA00035043"/>
    </source>
</evidence>
<dbReference type="GO" id="GO:0005788">
    <property type="term" value="C:endoplasmic reticulum lumen"/>
    <property type="evidence" value="ECO:0007669"/>
    <property type="project" value="TreeGrafter"/>
</dbReference>
<dbReference type="InterPro" id="IPR013766">
    <property type="entry name" value="Thioredoxin_domain"/>
</dbReference>
<comment type="function">
    <text evidence="5">Plays an important role in regulating the size of autophagosomes during the formation process.</text>
</comment>
<feature type="signal peptide" evidence="7">
    <location>
        <begin position="1"/>
        <end position="21"/>
    </location>
</feature>
<gene>
    <name evidence="10" type="ORF">CUNI_LOCUS7102</name>
</gene>
<dbReference type="InterPro" id="IPR036869">
    <property type="entry name" value="J_dom_sf"/>
</dbReference>
<dbReference type="PANTHER" id="PTHR44340">
    <property type="entry name" value="DNAJ HOMOLOG SUBFAMILY C MEMBER 10"/>
    <property type="match status" value="1"/>
</dbReference>
<reference evidence="10" key="1">
    <citation type="submission" date="2021-04" db="EMBL/GenBank/DDBJ databases">
        <authorList>
            <consortium name="Molecular Ecology Group"/>
        </authorList>
    </citation>
    <scope>NUCLEOTIDE SEQUENCE</scope>
</reference>
<dbReference type="GO" id="GO:0051787">
    <property type="term" value="F:misfolded protein binding"/>
    <property type="evidence" value="ECO:0007669"/>
    <property type="project" value="TreeGrafter"/>
</dbReference>
<dbReference type="GO" id="GO:0015035">
    <property type="term" value="F:protein-disulfide reductase activity"/>
    <property type="evidence" value="ECO:0007669"/>
    <property type="project" value="TreeGrafter"/>
</dbReference>
<dbReference type="GO" id="GO:0005789">
    <property type="term" value="C:endoplasmic reticulum membrane"/>
    <property type="evidence" value="ECO:0007669"/>
    <property type="project" value="UniProtKB-SubCell"/>
</dbReference>
<sequence>MEFINVIVCLVLLVILSSIHAGEDFYSLLGVDKGASVKEIRKAFKKLAILKHPDKNVEDAGAHDVFIKINRAYEVLKDEDLRKKYDQHGEEGLKDNFQQGRRYESWQWYQQNFEQSVEGTREPWFINFYSTHCSHCHDLAPTREKYQGERSTEALVERALQNVKAEYHKIGSDNFEFLIKSCESSLPWLITFCGDDGDCLEKKTCIKLAAMLAGLVNVGRVNCHQEGKLCSKLDQGHGTFFYPDSSINTNSRLELTSLYARDIATAVLEQLPDVEIIRQETLQNIHDKNRETTWLIHFVNQNGKQDLELRKLPALLKQYRVGRADCSEMQQLCQKLHVNKFPSFILYKARGGVEVYYGGRVTAHDIAAFVHDSADNPLENLGPADFPDRVVHSKDPWFVDFFAPWCPPCMRLLPEFKKASKFYGSKVNFGTVDCTVHGNLCNLYNIHSYPTTIFYNQSIPYQYHGQHRMQDMLDFITDTLNPRVISLDQASFQEQVYNKGTDDIWLVDFFAPWCGPCQQLSPEWRKVAKKFKDKSTVHVAQVDCEVNKPLCRSQNVHSYPTIRLYPAGSTGSGIHYAYSGWHRDATSIEAWVYNYLPSKVTTLTGRNFHSLVLDSQQPWIVDFYAPWCGHCQVFKPEFENVAESLEGIANAGKVDCDAEPGICNQAGVGAYPSVRMYTGAENGNRQNAYGWDIDSQNADYIIRFVKNNLPREIKRKDEL</sequence>
<protein>
    <recommendedName>
        <fullName evidence="2">DnaJ homolog subfamily C member 10</fullName>
    </recommendedName>
    <alternativeName>
        <fullName evidence="3">DnaJ homolog subfamily C member 16</fullName>
    </alternativeName>
    <alternativeName>
        <fullName evidence="6">Endoplasmic reticulum DNA J domain-containing protein 8</fullName>
    </alternativeName>
</protein>
<evidence type="ECO:0000256" key="5">
    <source>
        <dbReference type="ARBA" id="ARBA00035002"/>
    </source>
</evidence>
<dbReference type="Gene3D" id="3.40.30.10">
    <property type="entry name" value="Glutaredoxin"/>
    <property type="match status" value="6"/>
</dbReference>
<feature type="domain" description="Thioredoxin" evidence="9">
    <location>
        <begin position="599"/>
        <end position="719"/>
    </location>
</feature>
<dbReference type="GO" id="GO:0036498">
    <property type="term" value="P:IRE1-mediated unfolded protein response"/>
    <property type="evidence" value="ECO:0007669"/>
    <property type="project" value="TreeGrafter"/>
</dbReference>
<dbReference type="Pfam" id="PF00226">
    <property type="entry name" value="DnaJ"/>
    <property type="match status" value="1"/>
</dbReference>
<accession>A0A8S3YX80</accession>
<dbReference type="InterPro" id="IPR001623">
    <property type="entry name" value="DnaJ_domain"/>
</dbReference>
<dbReference type="SUPFAM" id="SSF52833">
    <property type="entry name" value="Thioredoxin-like"/>
    <property type="match status" value="5"/>
</dbReference>
<dbReference type="PRINTS" id="PR00625">
    <property type="entry name" value="JDOMAIN"/>
</dbReference>
<dbReference type="FunFam" id="1.10.287.110:FF:000029">
    <property type="entry name" value="DnaJ homolog subfamily C member 10"/>
    <property type="match status" value="1"/>
</dbReference>
<proteinExistence type="predicted"/>
<evidence type="ECO:0000259" key="8">
    <source>
        <dbReference type="PROSITE" id="PS50076"/>
    </source>
</evidence>
<feature type="domain" description="J" evidence="8">
    <location>
        <begin position="24"/>
        <end position="89"/>
    </location>
</feature>
<feature type="domain" description="Thioredoxin" evidence="9">
    <location>
        <begin position="466"/>
        <end position="597"/>
    </location>
</feature>
<keyword evidence="7" id="KW-0732">Signal</keyword>
<dbReference type="PROSITE" id="PS00636">
    <property type="entry name" value="DNAJ_1"/>
    <property type="match status" value="1"/>
</dbReference>
<dbReference type="GO" id="GO:0006914">
    <property type="term" value="P:autophagy"/>
    <property type="evidence" value="ECO:0007669"/>
    <property type="project" value="UniProtKB-KW"/>
</dbReference>
<dbReference type="PRINTS" id="PR00421">
    <property type="entry name" value="THIOREDOXIN"/>
</dbReference>
<dbReference type="Proteomes" id="UP000678393">
    <property type="component" value="Unassembled WGS sequence"/>
</dbReference>
<dbReference type="InterPro" id="IPR036249">
    <property type="entry name" value="Thioredoxin-like_sf"/>
</dbReference>
<dbReference type="InterPro" id="IPR052460">
    <property type="entry name" value="ER_disulfide_reductase"/>
</dbReference>
<dbReference type="PANTHER" id="PTHR44340:SF1">
    <property type="entry name" value="DNAJ HOMOLOG SUBFAMILY C MEMBER 10"/>
    <property type="match status" value="1"/>
</dbReference>
<dbReference type="OrthoDB" id="5810603at2759"/>
<dbReference type="PROSITE" id="PS51352">
    <property type="entry name" value="THIOREDOXIN_2"/>
    <property type="match status" value="3"/>
</dbReference>
<dbReference type="Gene3D" id="1.10.287.110">
    <property type="entry name" value="DnaJ domain"/>
    <property type="match status" value="1"/>
</dbReference>
<dbReference type="EMBL" id="CAJHNH020001111">
    <property type="protein sequence ID" value="CAG5121544.1"/>
    <property type="molecule type" value="Genomic_DNA"/>
</dbReference>
<feature type="chain" id="PRO_5035796885" description="DnaJ homolog subfamily C member 10" evidence="7">
    <location>
        <begin position="22"/>
        <end position="719"/>
    </location>
</feature>
<dbReference type="SUPFAM" id="SSF46565">
    <property type="entry name" value="Chaperone J-domain"/>
    <property type="match status" value="1"/>
</dbReference>
<keyword evidence="11" id="KW-1185">Reference proteome</keyword>
<dbReference type="CDD" id="cd02961">
    <property type="entry name" value="PDI_a_family"/>
    <property type="match status" value="1"/>
</dbReference>
<dbReference type="InterPro" id="IPR018253">
    <property type="entry name" value="DnaJ_domain_CS"/>
</dbReference>
<evidence type="ECO:0000313" key="10">
    <source>
        <dbReference type="EMBL" id="CAG5121544.1"/>
    </source>
</evidence>
<dbReference type="AlphaFoldDB" id="A0A8S3YX80"/>
<comment type="caution">
    <text evidence="10">The sequence shown here is derived from an EMBL/GenBank/DDBJ whole genome shotgun (WGS) entry which is preliminary data.</text>
</comment>
<evidence type="ECO:0000259" key="9">
    <source>
        <dbReference type="PROSITE" id="PS51352"/>
    </source>
</evidence>
<dbReference type="Pfam" id="PF00085">
    <property type="entry name" value="Thioredoxin"/>
    <property type="match status" value="4"/>
</dbReference>
<evidence type="ECO:0000256" key="7">
    <source>
        <dbReference type="SAM" id="SignalP"/>
    </source>
</evidence>
<evidence type="ECO:0000256" key="3">
    <source>
        <dbReference type="ARBA" id="ARBA00020921"/>
    </source>
</evidence>
<keyword evidence="4" id="KW-0072">Autophagy</keyword>
<dbReference type="PROSITE" id="PS00194">
    <property type="entry name" value="THIOREDOXIN_1"/>
    <property type="match status" value="3"/>
</dbReference>
<dbReference type="SMART" id="SM00271">
    <property type="entry name" value="DnaJ"/>
    <property type="match status" value="1"/>
</dbReference>
<organism evidence="10 11">
    <name type="scientific">Candidula unifasciata</name>
    <dbReference type="NCBI Taxonomy" id="100452"/>
    <lineage>
        <taxon>Eukaryota</taxon>
        <taxon>Metazoa</taxon>
        <taxon>Spiralia</taxon>
        <taxon>Lophotrochozoa</taxon>
        <taxon>Mollusca</taxon>
        <taxon>Gastropoda</taxon>
        <taxon>Heterobranchia</taxon>
        <taxon>Euthyneura</taxon>
        <taxon>Panpulmonata</taxon>
        <taxon>Eupulmonata</taxon>
        <taxon>Stylommatophora</taxon>
        <taxon>Helicina</taxon>
        <taxon>Helicoidea</taxon>
        <taxon>Geomitridae</taxon>
        <taxon>Candidula</taxon>
    </lineage>
</organism>
<dbReference type="GO" id="GO:0016671">
    <property type="term" value="F:oxidoreductase activity, acting on a sulfur group of donors, disulfide as acceptor"/>
    <property type="evidence" value="ECO:0007669"/>
    <property type="project" value="TreeGrafter"/>
</dbReference>
<evidence type="ECO:0000313" key="11">
    <source>
        <dbReference type="Proteomes" id="UP000678393"/>
    </source>
</evidence>
<dbReference type="FunFam" id="3.40.30.10:FF:000087">
    <property type="entry name" value="DnaJ homolog subfamily C member 10"/>
    <property type="match status" value="1"/>
</dbReference>
<feature type="domain" description="Thioredoxin" evidence="9">
    <location>
        <begin position="335"/>
        <end position="460"/>
    </location>
</feature>
<comment type="subcellular location">
    <subcellularLocation>
        <location evidence="1">Endoplasmic reticulum membrane</location>
        <topology evidence="1">Single-pass type IV membrane protein</topology>
    </subcellularLocation>
</comment>
<evidence type="ECO:0000256" key="1">
    <source>
        <dbReference type="ARBA" id="ARBA00004163"/>
    </source>
</evidence>